<accession>A0A9N9GQ04</accession>
<feature type="non-terminal residue" evidence="1">
    <location>
        <position position="1"/>
    </location>
</feature>
<organism evidence="1 2">
    <name type="scientific">Cetraspora pellucida</name>
    <dbReference type="NCBI Taxonomy" id="1433469"/>
    <lineage>
        <taxon>Eukaryota</taxon>
        <taxon>Fungi</taxon>
        <taxon>Fungi incertae sedis</taxon>
        <taxon>Mucoromycota</taxon>
        <taxon>Glomeromycotina</taxon>
        <taxon>Glomeromycetes</taxon>
        <taxon>Diversisporales</taxon>
        <taxon>Gigasporaceae</taxon>
        <taxon>Cetraspora</taxon>
    </lineage>
</organism>
<dbReference type="AlphaFoldDB" id="A0A9N9GQ04"/>
<protein>
    <submittedName>
        <fullName evidence="1">21063_t:CDS:1</fullName>
    </submittedName>
</protein>
<proteinExistence type="predicted"/>
<comment type="caution">
    <text evidence="1">The sequence shown here is derived from an EMBL/GenBank/DDBJ whole genome shotgun (WGS) entry which is preliminary data.</text>
</comment>
<dbReference type="OrthoDB" id="2410485at2759"/>
<dbReference type="EMBL" id="CAJVQA010005638">
    <property type="protein sequence ID" value="CAG8625035.1"/>
    <property type="molecule type" value="Genomic_DNA"/>
</dbReference>
<evidence type="ECO:0000313" key="1">
    <source>
        <dbReference type="EMBL" id="CAG8625035.1"/>
    </source>
</evidence>
<name>A0A9N9GQ04_9GLOM</name>
<gene>
    <name evidence="1" type="ORF">CPELLU_LOCUS8114</name>
</gene>
<keyword evidence="2" id="KW-1185">Reference proteome</keyword>
<reference evidence="1" key="1">
    <citation type="submission" date="2021-06" db="EMBL/GenBank/DDBJ databases">
        <authorList>
            <person name="Kallberg Y."/>
            <person name="Tangrot J."/>
            <person name="Rosling A."/>
        </authorList>
    </citation>
    <scope>NUCLEOTIDE SEQUENCE</scope>
    <source>
        <strain evidence="1">FL966</strain>
    </source>
</reference>
<evidence type="ECO:0000313" key="2">
    <source>
        <dbReference type="Proteomes" id="UP000789759"/>
    </source>
</evidence>
<dbReference type="Proteomes" id="UP000789759">
    <property type="component" value="Unassembled WGS sequence"/>
</dbReference>
<sequence>TIVKTRYVRLSVKEDSNLITSRAIGAYPVGHEDNIIEIVLFIPNNPNEKDFETQVIFKRDGYYSVGDKIIL</sequence>